<name>A0A2P2KWM6_RHIMU</name>
<sequence length="83" mass="9151">MPTEIMRTRGITRLESSNPTGPALCLCNRTQQVSENESILAFNLFAVPSFFGHFLASRIEGGVPSFLLTIHNVRAKFIEGAQL</sequence>
<protein>
    <submittedName>
        <fullName evidence="1">Uncharacterized protein</fullName>
    </submittedName>
</protein>
<dbReference type="AlphaFoldDB" id="A0A2P2KWM6"/>
<organism evidence="1">
    <name type="scientific">Rhizophora mucronata</name>
    <name type="common">Asiatic mangrove</name>
    <dbReference type="NCBI Taxonomy" id="61149"/>
    <lineage>
        <taxon>Eukaryota</taxon>
        <taxon>Viridiplantae</taxon>
        <taxon>Streptophyta</taxon>
        <taxon>Embryophyta</taxon>
        <taxon>Tracheophyta</taxon>
        <taxon>Spermatophyta</taxon>
        <taxon>Magnoliopsida</taxon>
        <taxon>eudicotyledons</taxon>
        <taxon>Gunneridae</taxon>
        <taxon>Pentapetalae</taxon>
        <taxon>rosids</taxon>
        <taxon>fabids</taxon>
        <taxon>Malpighiales</taxon>
        <taxon>Rhizophoraceae</taxon>
        <taxon>Rhizophora</taxon>
    </lineage>
</organism>
<proteinExistence type="predicted"/>
<reference evidence="1" key="1">
    <citation type="submission" date="2018-02" db="EMBL/GenBank/DDBJ databases">
        <title>Rhizophora mucronata_Transcriptome.</title>
        <authorList>
            <person name="Meera S.P."/>
            <person name="Sreeshan A."/>
            <person name="Augustine A."/>
        </authorList>
    </citation>
    <scope>NUCLEOTIDE SEQUENCE</scope>
    <source>
        <tissue evidence="1">Leaf</tissue>
    </source>
</reference>
<dbReference type="EMBL" id="GGEC01029636">
    <property type="protein sequence ID" value="MBX10120.1"/>
    <property type="molecule type" value="Transcribed_RNA"/>
</dbReference>
<evidence type="ECO:0000313" key="1">
    <source>
        <dbReference type="EMBL" id="MBX10120.1"/>
    </source>
</evidence>
<accession>A0A2P2KWM6</accession>